<keyword evidence="1" id="KW-1133">Transmembrane helix</keyword>
<dbReference type="PATRIC" id="fig|1423769.4.peg.2851"/>
<keyword evidence="1" id="KW-0472">Membrane</keyword>
<keyword evidence="3" id="KW-1185">Reference proteome</keyword>
<sequence length="194" mass="21330">MLELVMGMGRVTRIVGRRMLMRGRVGSLGGSGVLVIVILLALWYLWRRRGQSASQPAHVIAVAPIDQQLAEQFSTLFYQIQTARLEQDLKTIGQHATPAGLRQLQQQINAWVHGGKTLHMDGLVIVDTQAGDGNVDHPKVVVTAQAKTYFTIASRTPQANAATRDDALITRVTEVWSLAYAEDGRLLLTNISAY</sequence>
<reference evidence="2 3" key="1">
    <citation type="journal article" date="2015" name="Genome Announc.">
        <title>Expanding the biotechnology potential of lactobacilli through comparative genomics of 213 strains and associated genera.</title>
        <authorList>
            <person name="Sun Z."/>
            <person name="Harris H.M."/>
            <person name="McCann A."/>
            <person name="Guo C."/>
            <person name="Argimon S."/>
            <person name="Zhang W."/>
            <person name="Yang X."/>
            <person name="Jeffery I.B."/>
            <person name="Cooney J.C."/>
            <person name="Kagawa T.F."/>
            <person name="Liu W."/>
            <person name="Song Y."/>
            <person name="Salvetti E."/>
            <person name="Wrobel A."/>
            <person name="Rasinkangas P."/>
            <person name="Parkhill J."/>
            <person name="Rea M.C."/>
            <person name="O'Sullivan O."/>
            <person name="Ritari J."/>
            <person name="Douillard F.P."/>
            <person name="Paul Ross R."/>
            <person name="Yang R."/>
            <person name="Briner A.E."/>
            <person name="Felis G.E."/>
            <person name="de Vos W.M."/>
            <person name="Barrangou R."/>
            <person name="Klaenhammer T.R."/>
            <person name="Caufield P.W."/>
            <person name="Cui Y."/>
            <person name="Zhang H."/>
            <person name="O'Toole P.W."/>
        </authorList>
    </citation>
    <scope>NUCLEOTIDE SEQUENCE [LARGE SCALE GENOMIC DNA]</scope>
    <source>
        <strain evidence="2 3">DSM 13343</strain>
    </source>
</reference>
<accession>A0A0R1R648</accession>
<organism evidence="2 3">
    <name type="scientific">Lacticaseibacillus manihotivorans DSM 13343 = JCM 12514</name>
    <dbReference type="NCBI Taxonomy" id="1423769"/>
    <lineage>
        <taxon>Bacteria</taxon>
        <taxon>Bacillati</taxon>
        <taxon>Bacillota</taxon>
        <taxon>Bacilli</taxon>
        <taxon>Lactobacillales</taxon>
        <taxon>Lactobacillaceae</taxon>
        <taxon>Lacticaseibacillus</taxon>
    </lineage>
</organism>
<evidence type="ECO:0000313" key="3">
    <source>
        <dbReference type="Proteomes" id="UP000051790"/>
    </source>
</evidence>
<comment type="caution">
    <text evidence="2">The sequence shown here is derived from an EMBL/GenBank/DDBJ whole genome shotgun (WGS) entry which is preliminary data.</text>
</comment>
<evidence type="ECO:0000256" key="1">
    <source>
        <dbReference type="SAM" id="Phobius"/>
    </source>
</evidence>
<keyword evidence="1" id="KW-0812">Transmembrane</keyword>
<evidence type="ECO:0000313" key="2">
    <source>
        <dbReference type="EMBL" id="KRL52185.1"/>
    </source>
</evidence>
<name>A0A0R1R648_9LACO</name>
<dbReference type="AlphaFoldDB" id="A0A0R1R648"/>
<protein>
    <submittedName>
        <fullName evidence="2">Uncharacterized protein</fullName>
    </submittedName>
</protein>
<dbReference type="OrthoDB" id="2296070at2"/>
<dbReference type="EMBL" id="AZEU01000044">
    <property type="protein sequence ID" value="KRL52185.1"/>
    <property type="molecule type" value="Genomic_DNA"/>
</dbReference>
<gene>
    <name evidence="2" type="ORF">FD01_GL002642</name>
</gene>
<dbReference type="Proteomes" id="UP000051790">
    <property type="component" value="Unassembled WGS sequence"/>
</dbReference>
<dbReference type="Gene3D" id="3.10.450.240">
    <property type="match status" value="1"/>
</dbReference>
<feature type="transmembrane region" description="Helical" evidence="1">
    <location>
        <begin position="25"/>
        <end position="46"/>
    </location>
</feature>
<proteinExistence type="predicted"/>
<dbReference type="RefSeq" id="WP_054717474.1">
    <property type="nucleotide sequence ID" value="NZ_AZEU01000044.1"/>
</dbReference>